<dbReference type="EMBL" id="MJBS01000057">
    <property type="protein sequence ID" value="OHE97486.1"/>
    <property type="molecule type" value="Genomic_DNA"/>
</dbReference>
<evidence type="ECO:0000256" key="1">
    <source>
        <dbReference type="SAM" id="MobiDB-lite"/>
    </source>
</evidence>
<gene>
    <name evidence="2" type="ORF">CORC01_07268</name>
</gene>
<organism evidence="2 3">
    <name type="scientific">Colletotrichum orchidophilum</name>
    <dbReference type="NCBI Taxonomy" id="1209926"/>
    <lineage>
        <taxon>Eukaryota</taxon>
        <taxon>Fungi</taxon>
        <taxon>Dikarya</taxon>
        <taxon>Ascomycota</taxon>
        <taxon>Pezizomycotina</taxon>
        <taxon>Sordariomycetes</taxon>
        <taxon>Hypocreomycetidae</taxon>
        <taxon>Glomerellales</taxon>
        <taxon>Glomerellaceae</taxon>
        <taxon>Colletotrichum</taxon>
    </lineage>
</organism>
<dbReference type="AlphaFoldDB" id="A0A1G4B819"/>
<comment type="caution">
    <text evidence="2">The sequence shown here is derived from an EMBL/GenBank/DDBJ whole genome shotgun (WGS) entry which is preliminary data.</text>
</comment>
<name>A0A1G4B819_9PEZI</name>
<accession>A0A1G4B819</accession>
<proteinExistence type="predicted"/>
<feature type="compositionally biased region" description="Basic and acidic residues" evidence="1">
    <location>
        <begin position="1"/>
        <end position="10"/>
    </location>
</feature>
<feature type="region of interest" description="Disordered" evidence="1">
    <location>
        <begin position="1"/>
        <end position="29"/>
    </location>
</feature>
<protein>
    <submittedName>
        <fullName evidence="2">Uncharacterized protein</fullName>
    </submittedName>
</protein>
<evidence type="ECO:0000313" key="3">
    <source>
        <dbReference type="Proteomes" id="UP000176998"/>
    </source>
</evidence>
<dbReference type="Proteomes" id="UP000176998">
    <property type="component" value="Unassembled WGS sequence"/>
</dbReference>
<dbReference type="RefSeq" id="XP_022474639.1">
    <property type="nucleotide sequence ID" value="XM_022618905.1"/>
</dbReference>
<sequence>MGDGDGRLPDQDESSTMQAGAADRTPVSETTLFTATMITGRDAWIGQWRYAMATKAAAAATTAAVVRCQRRRVVSGSDSEQL</sequence>
<dbReference type="GeneID" id="34560415"/>
<evidence type="ECO:0000313" key="2">
    <source>
        <dbReference type="EMBL" id="OHE97486.1"/>
    </source>
</evidence>
<keyword evidence="3" id="KW-1185">Reference proteome</keyword>
<reference evidence="2 3" key="1">
    <citation type="submission" date="2016-09" db="EMBL/GenBank/DDBJ databases">
        <authorList>
            <person name="Capua I."/>
            <person name="De Benedictis P."/>
            <person name="Joannis T."/>
            <person name="Lombin L.H."/>
            <person name="Cattoli G."/>
        </authorList>
    </citation>
    <scope>NUCLEOTIDE SEQUENCE [LARGE SCALE GENOMIC DNA]</scope>
    <source>
        <strain evidence="2 3">IMI 309357</strain>
    </source>
</reference>